<name>A0ABV3AQ99_9ACTN</name>
<keyword evidence="1" id="KW-0812">Transmembrane</keyword>
<comment type="caution">
    <text evidence="2">The sequence shown here is derived from an EMBL/GenBank/DDBJ whole genome shotgun (WGS) entry which is preliminary data.</text>
</comment>
<dbReference type="Proteomes" id="UP001551011">
    <property type="component" value="Unassembled WGS sequence"/>
</dbReference>
<protein>
    <recommendedName>
        <fullName evidence="4">Integral membrane protein</fullName>
    </recommendedName>
</protein>
<organism evidence="2 3">
    <name type="scientific">Streptomyces flaveolus</name>
    <dbReference type="NCBI Taxonomy" id="67297"/>
    <lineage>
        <taxon>Bacteria</taxon>
        <taxon>Bacillati</taxon>
        <taxon>Actinomycetota</taxon>
        <taxon>Actinomycetes</taxon>
        <taxon>Kitasatosporales</taxon>
        <taxon>Streptomycetaceae</taxon>
        <taxon>Streptomyces</taxon>
    </lineage>
</organism>
<evidence type="ECO:0008006" key="4">
    <source>
        <dbReference type="Google" id="ProtNLM"/>
    </source>
</evidence>
<sequence length="111" mass="11572">MLEGYVIVCPSSKCGSLNVADLPHYWQSLPAESPLKGRYAPPAKFEGSYWAALAAVFVGIVIVASGSLLGLLVVAGGVGWGALVHHRLAEAEAQLAAWSNSRVCLACTGTF</sequence>
<dbReference type="EMBL" id="JBFAEG010000088">
    <property type="protein sequence ID" value="MEU5714146.1"/>
    <property type="molecule type" value="Genomic_DNA"/>
</dbReference>
<keyword evidence="1" id="KW-1133">Transmembrane helix</keyword>
<reference evidence="2 3" key="1">
    <citation type="submission" date="2024-06" db="EMBL/GenBank/DDBJ databases">
        <title>The Natural Products Discovery Center: Release of the First 8490 Sequenced Strains for Exploring Actinobacteria Biosynthetic Diversity.</title>
        <authorList>
            <person name="Kalkreuter E."/>
            <person name="Kautsar S.A."/>
            <person name="Yang D."/>
            <person name="Bader C.D."/>
            <person name="Teijaro C.N."/>
            <person name="Fluegel L."/>
            <person name="Davis C.M."/>
            <person name="Simpson J.R."/>
            <person name="Lauterbach L."/>
            <person name="Steele A.D."/>
            <person name="Gui C."/>
            <person name="Meng S."/>
            <person name="Li G."/>
            <person name="Viehrig K."/>
            <person name="Ye F."/>
            <person name="Su P."/>
            <person name="Kiefer A.F."/>
            <person name="Nichols A."/>
            <person name="Cepeda A.J."/>
            <person name="Yan W."/>
            <person name="Fan B."/>
            <person name="Jiang Y."/>
            <person name="Adhikari A."/>
            <person name="Zheng C.-J."/>
            <person name="Schuster L."/>
            <person name="Cowan T.M."/>
            <person name="Smanski M.J."/>
            <person name="Chevrette M.G."/>
            <person name="De Carvalho L.P.S."/>
            <person name="Shen B."/>
        </authorList>
    </citation>
    <scope>NUCLEOTIDE SEQUENCE [LARGE SCALE GENOMIC DNA]</scope>
    <source>
        <strain evidence="2 3">NPDC020594</strain>
    </source>
</reference>
<evidence type="ECO:0000313" key="3">
    <source>
        <dbReference type="Proteomes" id="UP001551011"/>
    </source>
</evidence>
<evidence type="ECO:0000313" key="2">
    <source>
        <dbReference type="EMBL" id="MEU5714146.1"/>
    </source>
</evidence>
<accession>A0ABV3AQ99</accession>
<keyword evidence="3" id="KW-1185">Reference proteome</keyword>
<proteinExistence type="predicted"/>
<dbReference type="RefSeq" id="WP_359261833.1">
    <property type="nucleotide sequence ID" value="NZ_JBFAEG010000088.1"/>
</dbReference>
<gene>
    <name evidence="2" type="ORF">AB0H04_46520</name>
</gene>
<keyword evidence="1" id="KW-0472">Membrane</keyword>
<feature type="transmembrane region" description="Helical" evidence="1">
    <location>
        <begin position="49"/>
        <end position="78"/>
    </location>
</feature>
<evidence type="ECO:0000256" key="1">
    <source>
        <dbReference type="SAM" id="Phobius"/>
    </source>
</evidence>